<name>D3Q809_STANL</name>
<dbReference type="STRING" id="446470.Snas_0802"/>
<dbReference type="eggNOG" id="COG2246">
    <property type="taxonomic scope" value="Bacteria"/>
</dbReference>
<dbReference type="HOGENOM" id="CLU_083873_0_2_11"/>
<evidence type="ECO:0000256" key="1">
    <source>
        <dbReference type="ARBA" id="ARBA00004141"/>
    </source>
</evidence>
<dbReference type="AlphaFoldDB" id="D3Q809"/>
<dbReference type="Proteomes" id="UP000000844">
    <property type="component" value="Chromosome"/>
</dbReference>
<comment type="similarity">
    <text evidence="2">Belongs to the GtrA family.</text>
</comment>
<feature type="transmembrane region" description="Helical" evidence="6">
    <location>
        <begin position="59"/>
        <end position="80"/>
    </location>
</feature>
<evidence type="ECO:0000259" key="7">
    <source>
        <dbReference type="Pfam" id="PF04138"/>
    </source>
</evidence>
<evidence type="ECO:0000256" key="5">
    <source>
        <dbReference type="ARBA" id="ARBA00023136"/>
    </source>
</evidence>
<dbReference type="InterPro" id="IPR051401">
    <property type="entry name" value="GtrA_CellWall_Glycosyl"/>
</dbReference>
<evidence type="ECO:0000313" key="8">
    <source>
        <dbReference type="EMBL" id="ADD40514.1"/>
    </source>
</evidence>
<gene>
    <name evidence="8" type="ordered locus">Snas_0802</name>
</gene>
<dbReference type="GO" id="GO:0000271">
    <property type="term" value="P:polysaccharide biosynthetic process"/>
    <property type="evidence" value="ECO:0007669"/>
    <property type="project" value="InterPro"/>
</dbReference>
<organism evidence="8 9">
    <name type="scientific">Stackebrandtia nassauensis (strain DSM 44728 / CIP 108903 / NRRL B-16338 / NBRC 102104 / LLR-40K-21)</name>
    <dbReference type="NCBI Taxonomy" id="446470"/>
    <lineage>
        <taxon>Bacteria</taxon>
        <taxon>Bacillati</taxon>
        <taxon>Actinomycetota</taxon>
        <taxon>Actinomycetes</taxon>
        <taxon>Glycomycetales</taxon>
        <taxon>Glycomycetaceae</taxon>
        <taxon>Stackebrandtia</taxon>
    </lineage>
</organism>
<accession>D3Q809</accession>
<dbReference type="Pfam" id="PF04138">
    <property type="entry name" value="GtrA_DPMS_TM"/>
    <property type="match status" value="1"/>
</dbReference>
<dbReference type="PANTHER" id="PTHR38459:SF1">
    <property type="entry name" value="PROPHAGE BACTOPRENOL-LINKED GLUCOSE TRANSLOCASE HOMOLOG"/>
    <property type="match status" value="1"/>
</dbReference>
<evidence type="ECO:0000256" key="3">
    <source>
        <dbReference type="ARBA" id="ARBA00022692"/>
    </source>
</evidence>
<evidence type="ECO:0000256" key="2">
    <source>
        <dbReference type="ARBA" id="ARBA00009399"/>
    </source>
</evidence>
<evidence type="ECO:0000313" key="9">
    <source>
        <dbReference type="Proteomes" id="UP000000844"/>
    </source>
</evidence>
<evidence type="ECO:0000256" key="4">
    <source>
        <dbReference type="ARBA" id="ARBA00022989"/>
    </source>
</evidence>
<evidence type="ECO:0000256" key="6">
    <source>
        <dbReference type="SAM" id="Phobius"/>
    </source>
</evidence>
<keyword evidence="4 6" id="KW-1133">Transmembrane helix</keyword>
<comment type="subcellular location">
    <subcellularLocation>
        <location evidence="1">Membrane</location>
        <topology evidence="1">Multi-pass membrane protein</topology>
    </subcellularLocation>
</comment>
<feature type="transmembrane region" description="Helical" evidence="6">
    <location>
        <begin position="30"/>
        <end position="53"/>
    </location>
</feature>
<feature type="transmembrane region" description="Helical" evidence="6">
    <location>
        <begin position="92"/>
        <end position="113"/>
    </location>
</feature>
<feature type="transmembrane region" description="Helical" evidence="6">
    <location>
        <begin position="128"/>
        <end position="148"/>
    </location>
</feature>
<dbReference type="EMBL" id="CP001778">
    <property type="protein sequence ID" value="ADD40514.1"/>
    <property type="molecule type" value="Genomic_DNA"/>
</dbReference>
<keyword evidence="3 6" id="KW-0812">Transmembrane</keyword>
<feature type="domain" description="GtrA/DPMS transmembrane" evidence="7">
    <location>
        <begin position="29"/>
        <end position="155"/>
    </location>
</feature>
<keyword evidence="9" id="KW-1185">Reference proteome</keyword>
<dbReference type="InterPro" id="IPR007267">
    <property type="entry name" value="GtrA_DPMS_TM"/>
</dbReference>
<keyword evidence="5 6" id="KW-0472">Membrane</keyword>
<dbReference type="GO" id="GO:0005886">
    <property type="term" value="C:plasma membrane"/>
    <property type="evidence" value="ECO:0007669"/>
    <property type="project" value="TreeGrafter"/>
</dbReference>
<dbReference type="KEGG" id="sna:Snas_0802"/>
<reference evidence="8 9" key="1">
    <citation type="journal article" date="2009" name="Stand. Genomic Sci.">
        <title>Complete genome sequence of Stackebrandtia nassauensis type strain (LLR-40K-21).</title>
        <authorList>
            <person name="Munk C."/>
            <person name="Lapidus A."/>
            <person name="Copeland A."/>
            <person name="Jando M."/>
            <person name="Mayilraj S."/>
            <person name="Glavina Del Rio T."/>
            <person name="Nolan M."/>
            <person name="Chen F."/>
            <person name="Lucas S."/>
            <person name="Tice H."/>
            <person name="Cheng J.F."/>
            <person name="Han C."/>
            <person name="Detter J.C."/>
            <person name="Bruce D."/>
            <person name="Goodwin L."/>
            <person name="Chain P."/>
            <person name="Pitluck S."/>
            <person name="Goker M."/>
            <person name="Ovchinikova G."/>
            <person name="Pati A."/>
            <person name="Ivanova N."/>
            <person name="Mavromatis K."/>
            <person name="Chen A."/>
            <person name="Palaniappan K."/>
            <person name="Land M."/>
            <person name="Hauser L."/>
            <person name="Chang Y.J."/>
            <person name="Jeffries C.D."/>
            <person name="Bristow J."/>
            <person name="Eisen J.A."/>
            <person name="Markowitz V."/>
            <person name="Hugenholtz P."/>
            <person name="Kyrpides N.C."/>
            <person name="Klenk H.P."/>
        </authorList>
    </citation>
    <scope>NUCLEOTIDE SEQUENCE [LARGE SCALE GENOMIC DNA]</scope>
    <source>
        <strain evidence="9">DSM 44728 / CIP 108903 / NRRL B-16338 / NBRC 102104 / LLR-40K-21</strain>
    </source>
</reference>
<proteinExistence type="inferred from homology"/>
<protein>
    <submittedName>
        <fullName evidence="8">GtrA family protein</fullName>
    </submittedName>
</protein>
<sequence length="160" mass="18419">MVAQESAARESAPPRLYRRFAHLFHEVGKFMGVGAVAYSFDLALFNAAVYLWAWEALPAKTFSTCVAATIAFVGNRFWTWRHRPRSRLHREYLWYFLFNTIGLGINLLWVWAYEWANGIWPSVLDNPIALNLVANVIGVGTAAAFRFYSYRTWVFSDTGR</sequence>
<dbReference type="PANTHER" id="PTHR38459">
    <property type="entry name" value="PROPHAGE BACTOPRENOL-LINKED GLUCOSE TRANSLOCASE HOMOLOG"/>
    <property type="match status" value="1"/>
</dbReference>
<dbReference type="RefSeq" id="WP_013016085.1">
    <property type="nucleotide sequence ID" value="NC_013947.1"/>
</dbReference>